<dbReference type="Pfam" id="PF00462">
    <property type="entry name" value="Glutaredoxin"/>
    <property type="match status" value="1"/>
</dbReference>
<dbReference type="AlphaFoldDB" id="A0A1C6UW52"/>
<accession>A0A1C6UW52</accession>
<dbReference type="STRING" id="227316.GA0070604_3758"/>
<feature type="domain" description="Glutaredoxin" evidence="1">
    <location>
        <begin position="17"/>
        <end position="69"/>
    </location>
</feature>
<sequence length="99" mass="10959">MTGDAAPHPNPAESELVVYGTGWCPDVHRSRALLDGAGIPYHYVNLEEDSAATTLVRRLQKGERRIPTLLWPDGSFLVEPTDDELRTHLARGDMEPHGD</sequence>
<name>A0A1C6UW52_9ACTN</name>
<gene>
    <name evidence="2" type="ORF">GA0070604_3758</name>
</gene>
<keyword evidence="3" id="KW-1185">Reference proteome</keyword>
<organism evidence="2 3">
    <name type="scientific">Micromonospora eburnea</name>
    <dbReference type="NCBI Taxonomy" id="227316"/>
    <lineage>
        <taxon>Bacteria</taxon>
        <taxon>Bacillati</taxon>
        <taxon>Actinomycetota</taxon>
        <taxon>Actinomycetes</taxon>
        <taxon>Micromonosporales</taxon>
        <taxon>Micromonosporaceae</taxon>
        <taxon>Micromonospora</taxon>
    </lineage>
</organism>
<dbReference type="SUPFAM" id="SSF52833">
    <property type="entry name" value="Thioredoxin-like"/>
    <property type="match status" value="1"/>
</dbReference>
<proteinExistence type="predicted"/>
<dbReference type="Proteomes" id="UP000199696">
    <property type="component" value="Unassembled WGS sequence"/>
</dbReference>
<dbReference type="OrthoDB" id="8991911at2"/>
<dbReference type="RefSeq" id="WP_091119757.1">
    <property type="nucleotide sequence ID" value="NZ_FMHY01000002.1"/>
</dbReference>
<dbReference type="Gene3D" id="3.40.30.10">
    <property type="entry name" value="Glutaredoxin"/>
    <property type="match status" value="1"/>
</dbReference>
<protein>
    <submittedName>
        <fullName evidence="2">Glutaredoxin</fullName>
    </submittedName>
</protein>
<dbReference type="InterPro" id="IPR002109">
    <property type="entry name" value="Glutaredoxin"/>
</dbReference>
<dbReference type="InterPro" id="IPR036249">
    <property type="entry name" value="Thioredoxin-like_sf"/>
</dbReference>
<dbReference type="PROSITE" id="PS51354">
    <property type="entry name" value="GLUTAREDOXIN_2"/>
    <property type="match status" value="1"/>
</dbReference>
<reference evidence="3" key="1">
    <citation type="submission" date="2016-06" db="EMBL/GenBank/DDBJ databases">
        <authorList>
            <person name="Varghese N."/>
            <person name="Submissions Spin"/>
        </authorList>
    </citation>
    <scope>NUCLEOTIDE SEQUENCE [LARGE SCALE GENOMIC DNA]</scope>
    <source>
        <strain evidence="3">DSM 44814</strain>
    </source>
</reference>
<evidence type="ECO:0000313" key="2">
    <source>
        <dbReference type="EMBL" id="SCL58083.1"/>
    </source>
</evidence>
<evidence type="ECO:0000259" key="1">
    <source>
        <dbReference type="Pfam" id="PF00462"/>
    </source>
</evidence>
<evidence type="ECO:0000313" key="3">
    <source>
        <dbReference type="Proteomes" id="UP000199696"/>
    </source>
</evidence>
<dbReference type="EMBL" id="FMHY01000002">
    <property type="protein sequence ID" value="SCL58083.1"/>
    <property type="molecule type" value="Genomic_DNA"/>
</dbReference>
<dbReference type="CDD" id="cd02976">
    <property type="entry name" value="NrdH"/>
    <property type="match status" value="1"/>
</dbReference>